<dbReference type="Proteomes" id="UP000095280">
    <property type="component" value="Unplaced"/>
</dbReference>
<protein>
    <submittedName>
        <fullName evidence="2 3">Uncharacterized protein</fullName>
    </submittedName>
</protein>
<evidence type="ECO:0000313" key="2">
    <source>
        <dbReference type="WBParaSite" id="maker-uti_cns_0001022-snap-gene-0.5-mRNA-1"/>
    </source>
</evidence>
<proteinExistence type="predicted"/>
<name>A0A1I8GCH2_9PLAT</name>
<accession>A0A1I8GCH2</accession>
<keyword evidence="1" id="KW-1185">Reference proteome</keyword>
<dbReference type="WBParaSite" id="maker-uti_cns_0001425-snap-gene-0.12-mRNA-1">
    <property type="protein sequence ID" value="maker-uti_cns_0001425-snap-gene-0.12-mRNA-1"/>
    <property type="gene ID" value="maker-uti_cns_0001425-snap-gene-0.12"/>
</dbReference>
<dbReference type="AlphaFoldDB" id="A0A1I8GCH2"/>
<evidence type="ECO:0000313" key="1">
    <source>
        <dbReference type="Proteomes" id="UP000095280"/>
    </source>
</evidence>
<organism evidence="1 3">
    <name type="scientific">Macrostomum lignano</name>
    <dbReference type="NCBI Taxonomy" id="282301"/>
    <lineage>
        <taxon>Eukaryota</taxon>
        <taxon>Metazoa</taxon>
        <taxon>Spiralia</taxon>
        <taxon>Lophotrochozoa</taxon>
        <taxon>Platyhelminthes</taxon>
        <taxon>Rhabditophora</taxon>
        <taxon>Macrostomorpha</taxon>
        <taxon>Macrostomida</taxon>
        <taxon>Macrostomidae</taxon>
        <taxon>Macrostomum</taxon>
    </lineage>
</organism>
<reference evidence="2 3" key="1">
    <citation type="submission" date="2016-11" db="UniProtKB">
        <authorList>
            <consortium name="WormBaseParasite"/>
        </authorList>
    </citation>
    <scope>IDENTIFICATION</scope>
</reference>
<dbReference type="WBParaSite" id="maker-uti_cns_0001022-snap-gene-0.5-mRNA-1">
    <property type="protein sequence ID" value="maker-uti_cns_0001022-snap-gene-0.5-mRNA-1"/>
    <property type="gene ID" value="maker-uti_cns_0001022-snap-gene-0.5"/>
</dbReference>
<sequence length="50" mass="6121">MAQELMTRTLFWKTVERCRSRRLRSPCGRRFRFLKANCFWIGTPASSRRR</sequence>
<evidence type="ECO:0000313" key="3">
    <source>
        <dbReference type="WBParaSite" id="maker-uti_cns_0001425-snap-gene-0.12-mRNA-1"/>
    </source>
</evidence>